<dbReference type="Proteomes" id="UP001054945">
    <property type="component" value="Unassembled WGS sequence"/>
</dbReference>
<evidence type="ECO:0000313" key="2">
    <source>
        <dbReference type="Proteomes" id="UP001054945"/>
    </source>
</evidence>
<comment type="caution">
    <text evidence="1">The sequence shown here is derived from an EMBL/GenBank/DDBJ whole genome shotgun (WGS) entry which is preliminary data.</text>
</comment>
<name>A0AAV4NVU1_CAEEX</name>
<protein>
    <recommendedName>
        <fullName evidence="3">Ycf15</fullName>
    </recommendedName>
</protein>
<proteinExistence type="predicted"/>
<dbReference type="EMBL" id="BPLR01021323">
    <property type="protein sequence ID" value="GIX88463.1"/>
    <property type="molecule type" value="Genomic_DNA"/>
</dbReference>
<evidence type="ECO:0008006" key="3">
    <source>
        <dbReference type="Google" id="ProtNLM"/>
    </source>
</evidence>
<evidence type="ECO:0000313" key="1">
    <source>
        <dbReference type="EMBL" id="GIX88463.1"/>
    </source>
</evidence>
<keyword evidence="2" id="KW-1185">Reference proteome</keyword>
<organism evidence="1 2">
    <name type="scientific">Caerostris extrusa</name>
    <name type="common">Bark spider</name>
    <name type="synonym">Caerostris bankana</name>
    <dbReference type="NCBI Taxonomy" id="172846"/>
    <lineage>
        <taxon>Eukaryota</taxon>
        <taxon>Metazoa</taxon>
        <taxon>Ecdysozoa</taxon>
        <taxon>Arthropoda</taxon>
        <taxon>Chelicerata</taxon>
        <taxon>Arachnida</taxon>
        <taxon>Araneae</taxon>
        <taxon>Araneomorphae</taxon>
        <taxon>Entelegynae</taxon>
        <taxon>Araneoidea</taxon>
        <taxon>Araneidae</taxon>
        <taxon>Caerostris</taxon>
    </lineage>
</organism>
<reference evidence="1 2" key="1">
    <citation type="submission" date="2021-06" db="EMBL/GenBank/DDBJ databases">
        <title>Caerostris extrusa draft genome.</title>
        <authorList>
            <person name="Kono N."/>
            <person name="Arakawa K."/>
        </authorList>
    </citation>
    <scope>NUCLEOTIDE SEQUENCE [LARGE SCALE GENOMIC DNA]</scope>
</reference>
<sequence>MAACVNISPHFHPSYEGHKILLLCNQSLSRDRKPRDKERDWRIYASFPKWNRRPGIQICCTFMSFFRWAQADLWKY</sequence>
<dbReference type="AlphaFoldDB" id="A0AAV4NVU1"/>
<gene>
    <name evidence="1" type="ORF">CEXT_515341</name>
</gene>
<accession>A0AAV4NVU1</accession>